<keyword evidence="6" id="KW-0067">ATP-binding</keyword>
<evidence type="ECO:0000313" key="12">
    <source>
        <dbReference type="EMBL" id="OUQ04196.1"/>
    </source>
</evidence>
<comment type="catalytic activity">
    <reaction evidence="9">
        <text>(6S)-5,6,7,8-tetrahydrofolyl-(gamma-L-Glu)(n) + L-glutamate + ATP = (6S)-5,6,7,8-tetrahydrofolyl-(gamma-L-Glu)(n+1) + ADP + phosphate + H(+)</text>
        <dbReference type="Rhea" id="RHEA:10580"/>
        <dbReference type="Rhea" id="RHEA-COMP:14738"/>
        <dbReference type="Rhea" id="RHEA-COMP:14740"/>
        <dbReference type="ChEBI" id="CHEBI:15378"/>
        <dbReference type="ChEBI" id="CHEBI:29985"/>
        <dbReference type="ChEBI" id="CHEBI:30616"/>
        <dbReference type="ChEBI" id="CHEBI:43474"/>
        <dbReference type="ChEBI" id="CHEBI:141005"/>
        <dbReference type="ChEBI" id="CHEBI:456216"/>
        <dbReference type="EC" id="6.3.2.17"/>
    </reaction>
</comment>
<dbReference type="AlphaFoldDB" id="A0A1Y4Q4S9"/>
<dbReference type="GO" id="GO:0005737">
    <property type="term" value="C:cytoplasm"/>
    <property type="evidence" value="ECO:0007669"/>
    <property type="project" value="TreeGrafter"/>
</dbReference>
<dbReference type="Gene3D" id="3.40.630.30">
    <property type="match status" value="1"/>
</dbReference>
<evidence type="ECO:0000256" key="7">
    <source>
        <dbReference type="ARBA" id="ARBA00022842"/>
    </source>
</evidence>
<dbReference type="PROSITE" id="PS51186">
    <property type="entry name" value="GNAT"/>
    <property type="match status" value="1"/>
</dbReference>
<gene>
    <name evidence="12" type="ORF">B5E91_10865</name>
    <name evidence="11" type="ORF">K8V91_04445</name>
</gene>
<dbReference type="EMBL" id="DYWV01000152">
    <property type="protein sequence ID" value="HJF40153.1"/>
    <property type="molecule type" value="Genomic_DNA"/>
</dbReference>
<keyword evidence="3" id="KW-0436">Ligase</keyword>
<keyword evidence="7" id="KW-0460">Magnesium</keyword>
<proteinExistence type="inferred from homology"/>
<reference evidence="11" key="3">
    <citation type="journal article" date="2021" name="PeerJ">
        <title>Extensive microbial diversity within the chicken gut microbiome revealed by metagenomics and culture.</title>
        <authorList>
            <person name="Gilroy R."/>
            <person name="Ravi A."/>
            <person name="Getino M."/>
            <person name="Pursley I."/>
            <person name="Horton D.L."/>
            <person name="Alikhan N.F."/>
            <person name="Baker D."/>
            <person name="Gharbi K."/>
            <person name="Hall N."/>
            <person name="Watson M."/>
            <person name="Adriaenssens E.M."/>
            <person name="Foster-Nyarko E."/>
            <person name="Jarju S."/>
            <person name="Secka A."/>
            <person name="Antonio M."/>
            <person name="Oren A."/>
            <person name="Chaudhuri R.R."/>
            <person name="La Ragione R."/>
            <person name="Hildebrand F."/>
            <person name="Pallen M.J."/>
        </authorList>
    </citation>
    <scope>NUCLEOTIDE SEQUENCE</scope>
    <source>
        <strain evidence="11">CHK193-16274</strain>
    </source>
</reference>
<dbReference type="PROSITE" id="PS01012">
    <property type="entry name" value="FOLYLPOLYGLU_SYNT_2"/>
    <property type="match status" value="1"/>
</dbReference>
<evidence type="ECO:0000256" key="4">
    <source>
        <dbReference type="ARBA" id="ARBA00022723"/>
    </source>
</evidence>
<dbReference type="GO" id="GO:0046872">
    <property type="term" value="F:metal ion binding"/>
    <property type="evidence" value="ECO:0007669"/>
    <property type="project" value="UniProtKB-KW"/>
</dbReference>
<accession>A0A1Y4Q4S9</accession>
<dbReference type="InterPro" id="IPR000182">
    <property type="entry name" value="GNAT_dom"/>
</dbReference>
<dbReference type="InterPro" id="IPR004101">
    <property type="entry name" value="Mur_ligase_C"/>
</dbReference>
<dbReference type="RefSeq" id="WP_087257508.1">
    <property type="nucleotide sequence ID" value="NZ_CAJFOD010000036.1"/>
</dbReference>
<evidence type="ECO:0000256" key="9">
    <source>
        <dbReference type="ARBA" id="ARBA00047493"/>
    </source>
</evidence>
<keyword evidence="11" id="KW-0012">Acyltransferase</keyword>
<dbReference type="EC" id="6.3.2.17" evidence="2"/>
<name>A0A1Y4Q4S9_9FIRM</name>
<dbReference type="Gene3D" id="3.40.1190.10">
    <property type="entry name" value="Mur-like, catalytic domain"/>
    <property type="match status" value="1"/>
</dbReference>
<dbReference type="PANTHER" id="PTHR11136:SF0">
    <property type="entry name" value="DIHYDROFOLATE SYNTHETASE-RELATED"/>
    <property type="match status" value="1"/>
</dbReference>
<dbReference type="GO" id="GO:0008841">
    <property type="term" value="F:dihydrofolate synthase activity"/>
    <property type="evidence" value="ECO:0007669"/>
    <property type="project" value="TreeGrafter"/>
</dbReference>
<feature type="domain" description="N-acetyltransferase" evidence="10">
    <location>
        <begin position="1"/>
        <end position="114"/>
    </location>
</feature>
<dbReference type="InterPro" id="IPR016181">
    <property type="entry name" value="Acyl_CoA_acyltransferase"/>
</dbReference>
<dbReference type="Proteomes" id="UP000196258">
    <property type="component" value="Unassembled WGS sequence"/>
</dbReference>
<evidence type="ECO:0000256" key="6">
    <source>
        <dbReference type="ARBA" id="ARBA00022840"/>
    </source>
</evidence>
<dbReference type="InterPro" id="IPR018109">
    <property type="entry name" value="Folylpolyglutamate_synth_CS"/>
</dbReference>
<dbReference type="GO" id="GO:0005524">
    <property type="term" value="F:ATP binding"/>
    <property type="evidence" value="ECO:0007669"/>
    <property type="project" value="UniProtKB-KW"/>
</dbReference>
<evidence type="ECO:0000313" key="11">
    <source>
        <dbReference type="EMBL" id="HJF40153.1"/>
    </source>
</evidence>
<sequence length="519" mass="59600">MEYRLINKNEIFSNELISKEDIDSSLFTYVCCNENKIIGIICISNDNYLKVFVEADYRCQGIAKKLIGIVDKLVINDLFVLANSNTIDFFKHLGFKLLDDYKMIKAKVIKKRFNNYDEVVEFINSQKNRVYSLDNFKRYMYDLGNPQLKLNCIHIGGTNGKGSTTNYIKEVLKDAGYRIATFTSPALYSRLDIIRINDQFIDEQTMVDYANCYVDLWLEYEISMFEIEVFIAIMYFINQNVDLAIFEVGLGGTLDATNIIMPKLAINTNIGLDHIDYLGNTYQSIALNKAGIVKEGIDYLTGETKKECLDVFKEVCNKHHSKLLTLKPITNIIDGSNVSYRYRDFDIVLNTPALYQVNNSALAIEALLYLKEHQIVTFSKNDLLTGIYNATWKGRFEIVNKEPLIIVDGAHNKEGIDAFYECAKKYDNIKIIFSALRDKDHKHMLEKLLKLTDDITICEFEHVRSSDARTLANGFNVKIQPDYKKAIDDAFNHQGTVFITGSLYFIAKARAYIIDKNYK</sequence>
<reference evidence="12" key="2">
    <citation type="journal article" date="2018" name="BMC Genomics">
        <title>Whole genome sequencing and function prediction of 133 gut anaerobes isolated from chicken caecum in pure cultures.</title>
        <authorList>
            <person name="Medvecky M."/>
            <person name="Cejkova D."/>
            <person name="Polansky O."/>
            <person name="Karasova D."/>
            <person name="Kubasova T."/>
            <person name="Cizek A."/>
            <person name="Rychlik I."/>
        </authorList>
    </citation>
    <scope>NUCLEOTIDE SEQUENCE</scope>
    <source>
        <strain evidence="12">An149</strain>
    </source>
</reference>
<reference evidence="13" key="1">
    <citation type="submission" date="2017-04" db="EMBL/GenBank/DDBJ databases">
        <title>Function of individual gut microbiota members based on whole genome sequencing of pure cultures obtained from chicken caecum.</title>
        <authorList>
            <person name="Medvecky M."/>
            <person name="Cejkova D."/>
            <person name="Polansky O."/>
            <person name="Karasova D."/>
            <person name="Kubasova T."/>
            <person name="Cizek A."/>
            <person name="Rychlik I."/>
        </authorList>
    </citation>
    <scope>NUCLEOTIDE SEQUENCE [LARGE SCALE GENOMIC DNA]</scope>
    <source>
        <strain evidence="13">An149</strain>
    </source>
</reference>
<dbReference type="GO" id="GO:0016747">
    <property type="term" value="F:acyltransferase activity, transferring groups other than amino-acyl groups"/>
    <property type="evidence" value="ECO:0007669"/>
    <property type="project" value="InterPro"/>
</dbReference>
<keyword evidence="5" id="KW-0547">Nucleotide-binding</keyword>
<dbReference type="PANTHER" id="PTHR11136">
    <property type="entry name" value="FOLYLPOLYGLUTAMATE SYNTHASE-RELATED"/>
    <property type="match status" value="1"/>
</dbReference>
<comment type="similarity">
    <text evidence="1">Belongs to the folylpolyglutamate synthase family.</text>
</comment>
<evidence type="ECO:0000259" key="10">
    <source>
        <dbReference type="PROSITE" id="PS51186"/>
    </source>
</evidence>
<evidence type="ECO:0000256" key="3">
    <source>
        <dbReference type="ARBA" id="ARBA00022598"/>
    </source>
</evidence>
<dbReference type="Proteomes" id="UP000749320">
    <property type="component" value="Unassembled WGS sequence"/>
</dbReference>
<dbReference type="InterPro" id="IPR036615">
    <property type="entry name" value="Mur_ligase_C_dom_sf"/>
</dbReference>
<dbReference type="Pfam" id="PF08245">
    <property type="entry name" value="Mur_ligase_M"/>
    <property type="match status" value="1"/>
</dbReference>
<dbReference type="InterPro" id="IPR036565">
    <property type="entry name" value="Mur-like_cat_sf"/>
</dbReference>
<protein>
    <recommendedName>
        <fullName evidence="2">tetrahydrofolate synthase</fullName>
        <ecNumber evidence="2">6.3.2.17</ecNumber>
    </recommendedName>
    <alternativeName>
        <fullName evidence="8">Tetrahydrofolylpolyglutamate synthase</fullName>
    </alternativeName>
</protein>
<comment type="caution">
    <text evidence="12">The sequence shown here is derived from an EMBL/GenBank/DDBJ whole genome shotgun (WGS) entry which is preliminary data.</text>
</comment>
<dbReference type="SUPFAM" id="SSF53244">
    <property type="entry name" value="MurD-like peptide ligases, peptide-binding domain"/>
    <property type="match status" value="1"/>
</dbReference>
<dbReference type="InterPro" id="IPR013221">
    <property type="entry name" value="Mur_ligase_cen"/>
</dbReference>
<keyword evidence="11" id="KW-0808">Transferase</keyword>
<evidence type="ECO:0000256" key="8">
    <source>
        <dbReference type="ARBA" id="ARBA00030592"/>
    </source>
</evidence>
<keyword evidence="4" id="KW-0479">Metal-binding</keyword>
<evidence type="ECO:0000256" key="1">
    <source>
        <dbReference type="ARBA" id="ARBA00008276"/>
    </source>
</evidence>
<reference evidence="11" key="4">
    <citation type="submission" date="2021-09" db="EMBL/GenBank/DDBJ databases">
        <authorList>
            <person name="Gilroy R."/>
        </authorList>
    </citation>
    <scope>NUCLEOTIDE SEQUENCE</scope>
    <source>
        <strain evidence="11">CHK193-16274</strain>
    </source>
</reference>
<dbReference type="InterPro" id="IPR001645">
    <property type="entry name" value="Folylpolyglutamate_synth"/>
</dbReference>
<evidence type="ECO:0000313" key="13">
    <source>
        <dbReference type="Proteomes" id="UP000196258"/>
    </source>
</evidence>
<dbReference type="EMBL" id="NFLB01000013">
    <property type="protein sequence ID" value="OUQ04196.1"/>
    <property type="molecule type" value="Genomic_DNA"/>
</dbReference>
<dbReference type="Gene3D" id="3.90.190.20">
    <property type="entry name" value="Mur ligase, C-terminal domain"/>
    <property type="match status" value="1"/>
</dbReference>
<dbReference type="SUPFAM" id="SSF55729">
    <property type="entry name" value="Acyl-CoA N-acyltransferases (Nat)"/>
    <property type="match status" value="1"/>
</dbReference>
<dbReference type="CDD" id="cd04301">
    <property type="entry name" value="NAT_SF"/>
    <property type="match status" value="1"/>
</dbReference>
<evidence type="ECO:0000256" key="2">
    <source>
        <dbReference type="ARBA" id="ARBA00013025"/>
    </source>
</evidence>
<dbReference type="SUPFAM" id="SSF53623">
    <property type="entry name" value="MurD-like peptide ligases, catalytic domain"/>
    <property type="match status" value="1"/>
</dbReference>
<evidence type="ECO:0000256" key="5">
    <source>
        <dbReference type="ARBA" id="ARBA00022741"/>
    </source>
</evidence>
<organism evidence="12 13">
    <name type="scientific">Thomasclavelia spiroformis</name>
    <dbReference type="NCBI Taxonomy" id="29348"/>
    <lineage>
        <taxon>Bacteria</taxon>
        <taxon>Bacillati</taxon>
        <taxon>Bacillota</taxon>
        <taxon>Erysipelotrichia</taxon>
        <taxon>Erysipelotrichales</taxon>
        <taxon>Coprobacillaceae</taxon>
        <taxon>Thomasclavelia</taxon>
    </lineage>
</organism>
<dbReference type="GO" id="GO:0004326">
    <property type="term" value="F:tetrahydrofolylpolyglutamate synthase activity"/>
    <property type="evidence" value="ECO:0007669"/>
    <property type="project" value="UniProtKB-EC"/>
</dbReference>
<dbReference type="Pfam" id="PF13508">
    <property type="entry name" value="Acetyltransf_7"/>
    <property type="match status" value="1"/>
</dbReference>
<dbReference type="Pfam" id="PF02875">
    <property type="entry name" value="Mur_ligase_C"/>
    <property type="match status" value="1"/>
</dbReference>
<dbReference type="NCBIfam" id="TIGR01499">
    <property type="entry name" value="folC"/>
    <property type="match status" value="1"/>
</dbReference>